<dbReference type="InterPro" id="IPR011001">
    <property type="entry name" value="Saposin-like"/>
</dbReference>
<organism evidence="1 2">
    <name type="scientific">Strongyloides venezuelensis</name>
    <name type="common">Threadworm</name>
    <dbReference type="NCBI Taxonomy" id="75913"/>
    <lineage>
        <taxon>Eukaryota</taxon>
        <taxon>Metazoa</taxon>
        <taxon>Ecdysozoa</taxon>
        <taxon>Nematoda</taxon>
        <taxon>Chromadorea</taxon>
        <taxon>Rhabditida</taxon>
        <taxon>Tylenchina</taxon>
        <taxon>Panagrolaimomorpha</taxon>
        <taxon>Strongyloidoidea</taxon>
        <taxon>Strongyloididae</taxon>
        <taxon>Strongyloides</taxon>
    </lineage>
</organism>
<reference evidence="1" key="1">
    <citation type="submission" date="2014-07" db="EMBL/GenBank/DDBJ databases">
        <authorList>
            <person name="Martin A.A"/>
            <person name="De Silva N."/>
        </authorList>
    </citation>
    <scope>NUCLEOTIDE SEQUENCE</scope>
</reference>
<accession>A0A0K0FVU6</accession>
<reference evidence="2" key="2">
    <citation type="submission" date="2015-08" db="UniProtKB">
        <authorList>
            <consortium name="WormBaseParasite"/>
        </authorList>
    </citation>
    <scope>IDENTIFICATION</scope>
</reference>
<keyword evidence="1" id="KW-1185">Reference proteome</keyword>
<dbReference type="SUPFAM" id="SSF47862">
    <property type="entry name" value="Saposin"/>
    <property type="match status" value="1"/>
</dbReference>
<evidence type="ECO:0000313" key="2">
    <source>
        <dbReference type="WBParaSite" id="SVE_1646300.1"/>
    </source>
</evidence>
<protein>
    <submittedName>
        <fullName evidence="2">Saposin B-type domain-containing protein</fullName>
    </submittedName>
</protein>
<proteinExistence type="predicted"/>
<name>A0A0K0FVU6_STRVS</name>
<dbReference type="WBParaSite" id="SVE_1646300.1">
    <property type="protein sequence ID" value="SVE_1646300.1"/>
    <property type="gene ID" value="SVE_1646300"/>
</dbReference>
<sequence>MNPQFPSYCRCRRKNFKNNILEIQLLHDLTRECIEIRQFNQQIAQLCLVEVRGLIDTIDKDFEAGETPNQVCVDLKDCAASQTCIVLPLPTRSN</sequence>
<evidence type="ECO:0000313" key="1">
    <source>
        <dbReference type="Proteomes" id="UP000035680"/>
    </source>
</evidence>
<dbReference type="AlphaFoldDB" id="A0A0K0FVU6"/>
<dbReference type="Proteomes" id="UP000035680">
    <property type="component" value="Unassembled WGS sequence"/>
</dbReference>